<feature type="compositionally biased region" description="Acidic residues" evidence="1">
    <location>
        <begin position="44"/>
        <end position="53"/>
    </location>
</feature>
<evidence type="ECO:0000256" key="2">
    <source>
        <dbReference type="SAM" id="SignalP"/>
    </source>
</evidence>
<name>A0AB39IHZ2_9GAMM</name>
<evidence type="ECO:0000313" key="3">
    <source>
        <dbReference type="EMBL" id="XDL14588.1"/>
    </source>
</evidence>
<protein>
    <submittedName>
        <fullName evidence="3">DUF3828 domain-containing protein</fullName>
    </submittedName>
</protein>
<accession>A0AB39IHZ2</accession>
<feature type="chain" id="PRO_5044264643" evidence="2">
    <location>
        <begin position="18"/>
        <end position="179"/>
    </location>
</feature>
<keyword evidence="2" id="KW-0732">Signal</keyword>
<dbReference type="Gene3D" id="3.10.450.50">
    <property type="match status" value="1"/>
</dbReference>
<evidence type="ECO:0000256" key="1">
    <source>
        <dbReference type="SAM" id="MobiDB-lite"/>
    </source>
</evidence>
<feature type="signal peptide" evidence="2">
    <location>
        <begin position="1"/>
        <end position="17"/>
    </location>
</feature>
<reference evidence="3" key="1">
    <citation type="submission" date="2024-07" db="EMBL/GenBank/DDBJ databases">
        <authorList>
            <person name="Pedron J."/>
        </authorList>
    </citation>
    <scope>NUCLEOTIDE SEQUENCE</scope>
    <source>
        <strain evidence="3">A642-S2-A17</strain>
    </source>
</reference>
<dbReference type="EMBL" id="CP162411">
    <property type="protein sequence ID" value="XDL14588.1"/>
    <property type="molecule type" value="Genomic_DNA"/>
</dbReference>
<dbReference type="AlphaFoldDB" id="A0AB39IHZ2"/>
<proteinExistence type="predicted"/>
<gene>
    <name evidence="3" type="ORF">LF923_0020960</name>
</gene>
<organism evidence="3">
    <name type="scientific">Dickeya oryzae</name>
    <dbReference type="NCBI Taxonomy" id="1240404"/>
    <lineage>
        <taxon>Bacteria</taxon>
        <taxon>Pseudomonadati</taxon>
        <taxon>Pseudomonadota</taxon>
        <taxon>Gammaproteobacteria</taxon>
        <taxon>Enterobacterales</taxon>
        <taxon>Pectobacteriaceae</taxon>
        <taxon>Dickeya</taxon>
    </lineage>
</organism>
<feature type="region of interest" description="Disordered" evidence="1">
    <location>
        <begin position="36"/>
        <end position="55"/>
    </location>
</feature>
<sequence length="179" mass="19792">MNKLLPLVLLFSAATYAAGTPAPKHADTDALKAELTAPAPSPAAEEEEEEDVDTAGAEKQAIAFYKWYIGQIAQNKLPIQDNDPTLEKYVVRNTVKALRTSKISTDVDFFLRSNGLDEDDWLPNVRVVGTDVDPICVNLYMVLGKTSPKRLVTCYVQENGAWKLRSVTDLDEMFTKNNG</sequence>
<dbReference type="RefSeq" id="WP_226099809.1">
    <property type="nucleotide sequence ID" value="NZ_CP162411.1"/>
</dbReference>